<comment type="subcellular location">
    <subcellularLocation>
        <location evidence="1">Cell membrane</location>
    </subcellularLocation>
</comment>
<evidence type="ECO:0000256" key="2">
    <source>
        <dbReference type="ARBA" id="ARBA00022475"/>
    </source>
</evidence>
<reference evidence="7 8" key="1">
    <citation type="submission" date="2019-05" db="EMBL/GenBank/DDBJ databases">
        <authorList>
            <person name="Pankratov T."/>
            <person name="Grouzdev D."/>
        </authorList>
    </citation>
    <scope>NUCLEOTIDE SEQUENCE [LARGE SCALE GENOMIC DNA]</scope>
    <source>
        <strain evidence="7 8">KEBCLARHB70R</strain>
    </source>
</reference>
<keyword evidence="3" id="KW-0328">Glycosyltransferase</keyword>
<sequence length="241" mass="26101">MTDVAIVVPMLDEAAALPRLIRVLAALHPPAAEIIAVDGGSADASVALARQAGWQVVTAPRGRAVQINEGVAAARAPLVCVLHADTIPPDDLVAVVAGALRDPRLALGGFIPLICGPERTRWGTSLHNWIKTWYAPLLMRPLLFARGGRLLFGDHAMFFRRADFLRVGGCDPGTPVLEEADLCIKFIPLGRIGLVGRVVQTSDRRIAAWGPLRANWVYLKVGLLWGLGARRRLGRHYPDVR</sequence>
<dbReference type="GO" id="GO:0016757">
    <property type="term" value="F:glycosyltransferase activity"/>
    <property type="evidence" value="ECO:0007669"/>
    <property type="project" value="UniProtKB-KW"/>
</dbReference>
<dbReference type="AlphaFoldDB" id="A0A5R9J9B6"/>
<evidence type="ECO:0000256" key="5">
    <source>
        <dbReference type="ARBA" id="ARBA00023136"/>
    </source>
</evidence>
<evidence type="ECO:0000256" key="3">
    <source>
        <dbReference type="ARBA" id="ARBA00022676"/>
    </source>
</evidence>
<dbReference type="PANTHER" id="PTHR43646:SF2">
    <property type="entry name" value="GLYCOSYLTRANSFERASE 2-LIKE DOMAIN-CONTAINING PROTEIN"/>
    <property type="match status" value="1"/>
</dbReference>
<dbReference type="InterPro" id="IPR001173">
    <property type="entry name" value="Glyco_trans_2-like"/>
</dbReference>
<dbReference type="CDD" id="cd02522">
    <property type="entry name" value="GT_2_like_a"/>
    <property type="match status" value="1"/>
</dbReference>
<organism evidence="7 8">
    <name type="scientific">Lichenicoccus roseus</name>
    <dbReference type="NCBI Taxonomy" id="2683649"/>
    <lineage>
        <taxon>Bacteria</taxon>
        <taxon>Pseudomonadati</taxon>
        <taxon>Pseudomonadota</taxon>
        <taxon>Alphaproteobacteria</taxon>
        <taxon>Acetobacterales</taxon>
        <taxon>Acetobacteraceae</taxon>
        <taxon>Lichenicoccus</taxon>
    </lineage>
</organism>
<dbReference type="SUPFAM" id="SSF53448">
    <property type="entry name" value="Nucleotide-diphospho-sugar transferases"/>
    <property type="match status" value="1"/>
</dbReference>
<dbReference type="PANTHER" id="PTHR43646">
    <property type="entry name" value="GLYCOSYLTRANSFERASE"/>
    <property type="match status" value="1"/>
</dbReference>
<gene>
    <name evidence="7" type="ORF">FE263_13785</name>
</gene>
<dbReference type="InterPro" id="IPR026461">
    <property type="entry name" value="Trfase_2_rSAM/seldom_assoc"/>
</dbReference>
<evidence type="ECO:0000256" key="1">
    <source>
        <dbReference type="ARBA" id="ARBA00004236"/>
    </source>
</evidence>
<evidence type="ECO:0000313" key="8">
    <source>
        <dbReference type="Proteomes" id="UP000305654"/>
    </source>
</evidence>
<evidence type="ECO:0000313" key="7">
    <source>
        <dbReference type="EMBL" id="TLU72181.1"/>
    </source>
</evidence>
<keyword evidence="4 7" id="KW-0808">Transferase</keyword>
<accession>A0A5R9J9B6</accession>
<keyword evidence="8" id="KW-1185">Reference proteome</keyword>
<dbReference type="OrthoDB" id="9783791at2"/>
<dbReference type="RefSeq" id="WP_138326587.1">
    <property type="nucleotide sequence ID" value="NZ_VCDI01000004.1"/>
</dbReference>
<keyword evidence="2" id="KW-1003">Cell membrane</keyword>
<dbReference type="InterPro" id="IPR029044">
    <property type="entry name" value="Nucleotide-diphossugar_trans"/>
</dbReference>
<dbReference type="Gene3D" id="3.90.550.10">
    <property type="entry name" value="Spore Coat Polysaccharide Biosynthesis Protein SpsA, Chain A"/>
    <property type="match status" value="1"/>
</dbReference>
<protein>
    <submittedName>
        <fullName evidence="7">Glycosyltransferase</fullName>
    </submittedName>
</protein>
<feature type="domain" description="Glycosyltransferase 2-like" evidence="6">
    <location>
        <begin position="6"/>
        <end position="164"/>
    </location>
</feature>
<evidence type="ECO:0000259" key="6">
    <source>
        <dbReference type="Pfam" id="PF00535"/>
    </source>
</evidence>
<evidence type="ECO:0000256" key="4">
    <source>
        <dbReference type="ARBA" id="ARBA00022679"/>
    </source>
</evidence>
<name>A0A5R9J9B6_9PROT</name>
<keyword evidence="5" id="KW-0472">Membrane</keyword>
<proteinExistence type="predicted"/>
<dbReference type="Proteomes" id="UP000305654">
    <property type="component" value="Unassembled WGS sequence"/>
</dbReference>
<dbReference type="GO" id="GO:0005886">
    <property type="term" value="C:plasma membrane"/>
    <property type="evidence" value="ECO:0007669"/>
    <property type="project" value="UniProtKB-SubCell"/>
</dbReference>
<dbReference type="EMBL" id="VCDI01000004">
    <property type="protein sequence ID" value="TLU72181.1"/>
    <property type="molecule type" value="Genomic_DNA"/>
</dbReference>
<comment type="caution">
    <text evidence="7">The sequence shown here is derived from an EMBL/GenBank/DDBJ whole genome shotgun (WGS) entry which is preliminary data.</text>
</comment>
<dbReference type="Pfam" id="PF00535">
    <property type="entry name" value="Glycos_transf_2"/>
    <property type="match status" value="1"/>
</dbReference>